<sequence>MDSSFKISCQSVVKSSGSWIFTLAFFKFLTKIFLISTTAPIFCSISSL</sequence>
<organism evidence="2">
    <name type="scientific">gut metagenome</name>
    <dbReference type="NCBI Taxonomy" id="749906"/>
    <lineage>
        <taxon>unclassified sequences</taxon>
        <taxon>metagenomes</taxon>
        <taxon>organismal metagenomes</taxon>
    </lineage>
</organism>
<feature type="transmembrane region" description="Helical" evidence="1">
    <location>
        <begin position="20"/>
        <end position="43"/>
    </location>
</feature>
<keyword evidence="1" id="KW-0812">Transmembrane</keyword>
<evidence type="ECO:0000256" key="1">
    <source>
        <dbReference type="SAM" id="Phobius"/>
    </source>
</evidence>
<proteinExistence type="predicted"/>
<keyword evidence="1" id="KW-1133">Transmembrane helix</keyword>
<dbReference type="AlphaFoldDB" id="J9FYS2"/>
<name>J9FYS2_9ZZZZ</name>
<evidence type="ECO:0000313" key="2">
    <source>
        <dbReference type="EMBL" id="EJX00107.1"/>
    </source>
</evidence>
<reference evidence="2" key="1">
    <citation type="journal article" date="2012" name="PLoS ONE">
        <title>Gene sets for utilization of primary and secondary nutrition supplies in the distal gut of endangered iberian lynx.</title>
        <authorList>
            <person name="Alcaide M."/>
            <person name="Messina E."/>
            <person name="Richter M."/>
            <person name="Bargiela R."/>
            <person name="Peplies J."/>
            <person name="Huws S.A."/>
            <person name="Newbold C.J."/>
            <person name="Golyshin P.N."/>
            <person name="Simon M.A."/>
            <person name="Lopez G."/>
            <person name="Yakimov M.M."/>
            <person name="Ferrer M."/>
        </authorList>
    </citation>
    <scope>NUCLEOTIDE SEQUENCE</scope>
</reference>
<comment type="caution">
    <text evidence="2">The sequence shown here is derived from an EMBL/GenBank/DDBJ whole genome shotgun (WGS) entry which is preliminary data.</text>
</comment>
<gene>
    <name evidence="2" type="ORF">EVA_11786</name>
</gene>
<dbReference type="EMBL" id="AMCI01003531">
    <property type="protein sequence ID" value="EJX00107.1"/>
    <property type="molecule type" value="Genomic_DNA"/>
</dbReference>
<keyword evidence="1" id="KW-0472">Membrane</keyword>
<accession>J9FYS2</accession>
<protein>
    <submittedName>
        <fullName evidence="2">Uncharacterized protein</fullName>
    </submittedName>
</protein>